<dbReference type="Gene3D" id="4.10.950.10">
    <property type="entry name" value="Ribosomal protein L2, domain 3"/>
    <property type="match status" value="1"/>
</dbReference>
<dbReference type="FunFam" id="4.10.950.10:FF:000001">
    <property type="entry name" value="50S ribosomal protein L2"/>
    <property type="match status" value="1"/>
</dbReference>
<dbReference type="EMBL" id="HBUF01353456">
    <property type="protein sequence ID" value="CAG6715672.1"/>
    <property type="molecule type" value="Transcribed_RNA"/>
</dbReference>
<dbReference type="PIRSF" id="PIRSF002158">
    <property type="entry name" value="Ribosomal_L2"/>
    <property type="match status" value="1"/>
</dbReference>
<evidence type="ECO:0000256" key="1">
    <source>
        <dbReference type="ARBA" id="ARBA00005636"/>
    </source>
</evidence>
<dbReference type="SUPFAM" id="SSF50249">
    <property type="entry name" value="Nucleic acid-binding proteins"/>
    <property type="match status" value="1"/>
</dbReference>
<dbReference type="SMART" id="SM01383">
    <property type="entry name" value="Ribosomal_L2"/>
    <property type="match status" value="1"/>
</dbReference>
<dbReference type="InterPro" id="IPR014726">
    <property type="entry name" value="Ribosomal_uL2_dom3"/>
</dbReference>
<dbReference type="InterPro" id="IPR022666">
    <property type="entry name" value="Ribosomal_uL2_RNA-bd_dom"/>
</dbReference>
<dbReference type="EMBL" id="HBUF01080710">
    <property type="protein sequence ID" value="CAG6632807.1"/>
    <property type="molecule type" value="Transcribed_RNA"/>
</dbReference>
<reference evidence="9" key="1">
    <citation type="submission" date="2021-05" db="EMBL/GenBank/DDBJ databases">
        <authorList>
            <person name="Alioto T."/>
            <person name="Alioto T."/>
            <person name="Gomez Garrido J."/>
        </authorList>
    </citation>
    <scope>NUCLEOTIDE SEQUENCE</scope>
</reference>
<evidence type="ECO:0000256" key="6">
    <source>
        <dbReference type="SAM" id="MobiDB-lite"/>
    </source>
</evidence>
<dbReference type="GO" id="GO:0003735">
    <property type="term" value="F:structural constituent of ribosome"/>
    <property type="evidence" value="ECO:0007669"/>
    <property type="project" value="InterPro"/>
</dbReference>
<dbReference type="SMART" id="SM01382">
    <property type="entry name" value="Ribosomal_L2_C"/>
    <property type="match status" value="1"/>
</dbReference>
<dbReference type="EMBL" id="HBUF01589557">
    <property type="protein sequence ID" value="CAG6772886.1"/>
    <property type="molecule type" value="Transcribed_RNA"/>
</dbReference>
<keyword evidence="3" id="KW-0687">Ribonucleoprotein</keyword>
<accession>A0A8D9F0M8</accession>
<protein>
    <recommendedName>
        <fullName evidence="4">Large ribosomal subunit protein uL2</fullName>
    </recommendedName>
    <alternativeName>
        <fullName evidence="5">60S ribosomal protein L8</fullName>
    </alternativeName>
</protein>
<dbReference type="EMBL" id="HBUF01589558">
    <property type="protein sequence ID" value="CAG6772887.1"/>
    <property type="molecule type" value="Transcribed_RNA"/>
</dbReference>
<dbReference type="GO" id="GO:0002181">
    <property type="term" value="P:cytoplasmic translation"/>
    <property type="evidence" value="ECO:0007669"/>
    <property type="project" value="TreeGrafter"/>
</dbReference>
<evidence type="ECO:0000313" key="9">
    <source>
        <dbReference type="EMBL" id="CAG6772886.1"/>
    </source>
</evidence>
<dbReference type="InterPro" id="IPR008991">
    <property type="entry name" value="Translation_prot_SH3-like_sf"/>
</dbReference>
<dbReference type="NCBIfam" id="TIGR01171">
    <property type="entry name" value="rplB_bact"/>
    <property type="match status" value="1"/>
</dbReference>
<comment type="similarity">
    <text evidence="1">Belongs to the universal ribosomal protein uL2 family.</text>
</comment>
<evidence type="ECO:0000256" key="5">
    <source>
        <dbReference type="ARBA" id="ARBA00035350"/>
    </source>
</evidence>
<proteinExistence type="inferred from homology"/>
<dbReference type="EMBL" id="HBUF01353455">
    <property type="protein sequence ID" value="CAG6715670.1"/>
    <property type="molecule type" value="Transcribed_RNA"/>
</dbReference>
<dbReference type="AlphaFoldDB" id="A0A8D9F0M8"/>
<dbReference type="Gene3D" id="2.40.50.140">
    <property type="entry name" value="Nucleic acid-binding proteins"/>
    <property type="match status" value="1"/>
</dbReference>
<dbReference type="InterPro" id="IPR022671">
    <property type="entry name" value="Ribosomal_uL2_CS"/>
</dbReference>
<dbReference type="Pfam" id="PF00181">
    <property type="entry name" value="Ribosomal_L2_N"/>
    <property type="match status" value="1"/>
</dbReference>
<dbReference type="Pfam" id="PF03947">
    <property type="entry name" value="Ribosomal_L2_C"/>
    <property type="match status" value="1"/>
</dbReference>
<dbReference type="InterPro" id="IPR012340">
    <property type="entry name" value="NA-bd_OB-fold"/>
</dbReference>
<evidence type="ECO:0000256" key="3">
    <source>
        <dbReference type="ARBA" id="ARBA00023274"/>
    </source>
</evidence>
<dbReference type="InterPro" id="IPR014722">
    <property type="entry name" value="Rib_uL2_dom2"/>
</dbReference>
<organism evidence="9">
    <name type="scientific">Cacopsylla melanoneura</name>
    <dbReference type="NCBI Taxonomy" id="428564"/>
    <lineage>
        <taxon>Eukaryota</taxon>
        <taxon>Metazoa</taxon>
        <taxon>Ecdysozoa</taxon>
        <taxon>Arthropoda</taxon>
        <taxon>Hexapoda</taxon>
        <taxon>Insecta</taxon>
        <taxon>Pterygota</taxon>
        <taxon>Neoptera</taxon>
        <taxon>Paraneoptera</taxon>
        <taxon>Hemiptera</taxon>
        <taxon>Sternorrhyncha</taxon>
        <taxon>Psylloidea</taxon>
        <taxon>Psyllidae</taxon>
        <taxon>Psyllinae</taxon>
        <taxon>Cacopsylla</taxon>
    </lineage>
</organism>
<dbReference type="GO" id="GO:0015934">
    <property type="term" value="C:large ribosomal subunit"/>
    <property type="evidence" value="ECO:0007669"/>
    <property type="project" value="InterPro"/>
</dbReference>
<dbReference type="PANTHER" id="PTHR13691">
    <property type="entry name" value="RIBOSOMAL PROTEIN L2"/>
    <property type="match status" value="1"/>
</dbReference>
<dbReference type="PROSITE" id="PS00467">
    <property type="entry name" value="RIBOSOMAL_L2"/>
    <property type="match status" value="1"/>
</dbReference>
<dbReference type="EMBL" id="HBUF01254940">
    <property type="protein sequence ID" value="CAG6681272.1"/>
    <property type="molecule type" value="Transcribed_RNA"/>
</dbReference>
<dbReference type="PANTHER" id="PTHR13691:SF5">
    <property type="entry name" value="LARGE RIBOSOMAL SUBUNIT PROTEIN UL2M"/>
    <property type="match status" value="1"/>
</dbReference>
<dbReference type="GO" id="GO:0016740">
    <property type="term" value="F:transferase activity"/>
    <property type="evidence" value="ECO:0007669"/>
    <property type="project" value="InterPro"/>
</dbReference>
<dbReference type="InterPro" id="IPR005880">
    <property type="entry name" value="Ribosomal_uL2_bac/org-type"/>
</dbReference>
<dbReference type="SUPFAM" id="SSF50104">
    <property type="entry name" value="Translation proteins SH3-like domain"/>
    <property type="match status" value="1"/>
</dbReference>
<evidence type="ECO:0000259" key="8">
    <source>
        <dbReference type="SMART" id="SM01383"/>
    </source>
</evidence>
<sequence>MNKKNKKLCVFKKNNSGRSHGKISVRHKGCCHKKLYRKIDFLRIKDDINAKIIRFDYDPYRNVKLALLNYDDGEKKYIIKPNEAKINSFIVSSVNKINLFSGNVTIIKNIHIGTTLSCIEKFPNSGAIFSRSSGTESELLFKDNYFALIRLPSNKKIKLSLYCRATIGKIFNENKKKFYKAGQKRWKGIKPTVRGVAMNPVDHPLGGGEGKTSGGRHPCSPFGQKSKGLKTKKK</sequence>
<dbReference type="EMBL" id="HBUF01080709">
    <property type="protein sequence ID" value="CAG6632806.1"/>
    <property type="molecule type" value="Transcribed_RNA"/>
</dbReference>
<dbReference type="InterPro" id="IPR002171">
    <property type="entry name" value="Ribosomal_uL2"/>
</dbReference>
<dbReference type="Gene3D" id="2.30.30.30">
    <property type="match status" value="1"/>
</dbReference>
<dbReference type="InterPro" id="IPR022669">
    <property type="entry name" value="Ribosomal_uL2_C"/>
</dbReference>
<evidence type="ECO:0000256" key="2">
    <source>
        <dbReference type="ARBA" id="ARBA00022980"/>
    </source>
</evidence>
<keyword evidence="2 9" id="KW-0689">Ribosomal protein</keyword>
<feature type="domain" description="Large ribosomal subunit protein uL2 RNA-binding" evidence="8">
    <location>
        <begin position="17"/>
        <end position="92"/>
    </location>
</feature>
<evidence type="ECO:0000256" key="4">
    <source>
        <dbReference type="ARBA" id="ARBA00035242"/>
    </source>
</evidence>
<name>A0A8D9F0M8_9HEMI</name>
<dbReference type="GO" id="GO:0003723">
    <property type="term" value="F:RNA binding"/>
    <property type="evidence" value="ECO:0007669"/>
    <property type="project" value="InterPro"/>
</dbReference>
<dbReference type="EMBL" id="HBUF01080711">
    <property type="protein sequence ID" value="CAG6632808.1"/>
    <property type="molecule type" value="Transcribed_RNA"/>
</dbReference>
<feature type="region of interest" description="Disordered" evidence="6">
    <location>
        <begin position="197"/>
        <end position="234"/>
    </location>
</feature>
<evidence type="ECO:0000259" key="7">
    <source>
        <dbReference type="SMART" id="SM01382"/>
    </source>
</evidence>
<feature type="domain" description="Large ribosomal subunit protein uL2 C-terminal" evidence="7">
    <location>
        <begin position="99"/>
        <end position="225"/>
    </location>
</feature>